<evidence type="ECO:0000313" key="13">
    <source>
        <dbReference type="EMBL" id="KFN49108.1"/>
    </source>
</evidence>
<evidence type="ECO:0000256" key="10">
    <source>
        <dbReference type="SAM" id="Phobius"/>
    </source>
</evidence>
<dbReference type="InterPro" id="IPR027470">
    <property type="entry name" value="Cation_efflux_CTD"/>
</dbReference>
<dbReference type="SUPFAM" id="SSF161111">
    <property type="entry name" value="Cation efflux protein transmembrane domain-like"/>
    <property type="match status" value="1"/>
</dbReference>
<evidence type="ECO:0000259" key="12">
    <source>
        <dbReference type="Pfam" id="PF16916"/>
    </source>
</evidence>
<dbReference type="STRING" id="1121013.GCA_000426365_00892"/>
<feature type="transmembrane region" description="Helical" evidence="10">
    <location>
        <begin position="165"/>
        <end position="186"/>
    </location>
</feature>
<dbReference type="Pfam" id="PF01545">
    <property type="entry name" value="Cation_efflux"/>
    <property type="match status" value="1"/>
</dbReference>
<feature type="transmembrane region" description="Helical" evidence="10">
    <location>
        <begin position="32"/>
        <end position="52"/>
    </location>
</feature>
<dbReference type="GO" id="GO:0005886">
    <property type="term" value="C:plasma membrane"/>
    <property type="evidence" value="ECO:0007669"/>
    <property type="project" value="TreeGrafter"/>
</dbReference>
<dbReference type="InterPro" id="IPR002524">
    <property type="entry name" value="Cation_efflux"/>
</dbReference>
<dbReference type="EMBL" id="AWXU01000041">
    <property type="protein sequence ID" value="KFN49108.1"/>
    <property type="molecule type" value="Genomic_DNA"/>
</dbReference>
<evidence type="ECO:0000256" key="4">
    <source>
        <dbReference type="ARBA" id="ARBA00022692"/>
    </source>
</evidence>
<keyword evidence="4 10" id="KW-0812">Transmembrane</keyword>
<evidence type="ECO:0000259" key="11">
    <source>
        <dbReference type="Pfam" id="PF01545"/>
    </source>
</evidence>
<evidence type="ECO:0000256" key="3">
    <source>
        <dbReference type="ARBA" id="ARBA00022448"/>
    </source>
</evidence>
<keyword evidence="3" id="KW-0813">Transport</keyword>
<dbReference type="Gene3D" id="1.20.1510.10">
    <property type="entry name" value="Cation efflux protein transmembrane domain"/>
    <property type="match status" value="1"/>
</dbReference>
<sequence>MGHGHGHDHDQDHDHGHDHQHVPADIRHERPLWIALGLTAGFLLVELFVAWLANSLALLSDAAHMATDTLALGIALVAVRLARRPPDAHRSYGYGRMEALGALCNGVLLLAVAAWILVEAFERFRSPPPVATGAMMLVAALGLAVNLLAMRLLHAAAGESLNLRGAYLEVWADMIGSIAVLVAGALIRWTGWYWIDAATAVAVGLWVLPRTLRLAGAAVHLLLEGVPRGLSLDEVRAALLAVDGVAGVHDLHVWSLTSTRPLLSAHVAVAAGRDADALCRDLGALLRERFGIAHTTLQMETAACQGHGCDPP</sequence>
<evidence type="ECO:0000313" key="14">
    <source>
        <dbReference type="Proteomes" id="UP000029391"/>
    </source>
</evidence>
<feature type="domain" description="Cation efflux protein transmembrane" evidence="11">
    <location>
        <begin position="32"/>
        <end position="223"/>
    </location>
</feature>
<keyword evidence="14" id="KW-1185">Reference proteome</keyword>
<evidence type="ECO:0000256" key="1">
    <source>
        <dbReference type="ARBA" id="ARBA00004141"/>
    </source>
</evidence>
<gene>
    <name evidence="13" type="ORF">P873_12510</name>
</gene>
<keyword evidence="5" id="KW-0862">Zinc</keyword>
<dbReference type="SUPFAM" id="SSF160240">
    <property type="entry name" value="Cation efflux protein cytoplasmic domain-like"/>
    <property type="match status" value="1"/>
</dbReference>
<evidence type="ECO:0000256" key="8">
    <source>
        <dbReference type="ARBA" id="ARBA00023136"/>
    </source>
</evidence>
<dbReference type="eggNOG" id="COG1230">
    <property type="taxonomic scope" value="Bacteria"/>
</dbReference>
<evidence type="ECO:0000256" key="7">
    <source>
        <dbReference type="ARBA" id="ARBA00023065"/>
    </source>
</evidence>
<keyword evidence="5" id="KW-0864">Zinc transport</keyword>
<keyword evidence="6 10" id="KW-1133">Transmembrane helix</keyword>
<protein>
    <recommendedName>
        <fullName evidence="15">Cation transporter</fullName>
    </recommendedName>
</protein>
<comment type="subcellular location">
    <subcellularLocation>
        <location evidence="1">Membrane</location>
        <topology evidence="1">Multi-pass membrane protein</topology>
    </subcellularLocation>
</comment>
<accession>A0A091B8Y1</accession>
<dbReference type="PANTHER" id="PTHR11562:SF17">
    <property type="entry name" value="RE54080P-RELATED"/>
    <property type="match status" value="1"/>
</dbReference>
<dbReference type="InterPro" id="IPR036837">
    <property type="entry name" value="Cation_efflux_CTD_sf"/>
</dbReference>
<evidence type="ECO:0008006" key="15">
    <source>
        <dbReference type="Google" id="ProtNLM"/>
    </source>
</evidence>
<comment type="similarity">
    <text evidence="2">Belongs to the cation diffusion facilitator (CDF) transporter (TC 2.A.4) family. SLC30A subfamily.</text>
</comment>
<feature type="transmembrane region" description="Helical" evidence="10">
    <location>
        <begin position="192"/>
        <end position="208"/>
    </location>
</feature>
<dbReference type="InterPro" id="IPR050681">
    <property type="entry name" value="CDF/SLC30A"/>
</dbReference>
<reference evidence="13 14" key="1">
    <citation type="submission" date="2013-09" db="EMBL/GenBank/DDBJ databases">
        <title>Genome sequencing of Arenimonas composti.</title>
        <authorList>
            <person name="Chen F."/>
            <person name="Wang G."/>
        </authorList>
    </citation>
    <scope>NUCLEOTIDE SEQUENCE [LARGE SCALE GENOMIC DNA]</scope>
    <source>
        <strain evidence="13 14">TR7-09</strain>
    </source>
</reference>
<organism evidence="13 14">
    <name type="scientific">Arenimonas composti TR7-09 = DSM 18010</name>
    <dbReference type="NCBI Taxonomy" id="1121013"/>
    <lineage>
        <taxon>Bacteria</taxon>
        <taxon>Pseudomonadati</taxon>
        <taxon>Pseudomonadota</taxon>
        <taxon>Gammaproteobacteria</taxon>
        <taxon>Lysobacterales</taxon>
        <taxon>Lysobacteraceae</taxon>
        <taxon>Arenimonas</taxon>
    </lineage>
</organism>
<keyword evidence="8 10" id="KW-0472">Membrane</keyword>
<feature type="domain" description="Cation efflux protein cytoplasmic" evidence="12">
    <location>
        <begin position="228"/>
        <end position="301"/>
    </location>
</feature>
<dbReference type="RefSeq" id="WP_051239495.1">
    <property type="nucleotide sequence ID" value="NZ_AWXU01000041.1"/>
</dbReference>
<evidence type="ECO:0000256" key="2">
    <source>
        <dbReference type="ARBA" id="ARBA00008873"/>
    </source>
</evidence>
<proteinExistence type="inferred from homology"/>
<comment type="caution">
    <text evidence="13">The sequence shown here is derived from an EMBL/GenBank/DDBJ whole genome shotgun (WGS) entry which is preliminary data.</text>
</comment>
<feature type="transmembrane region" description="Helical" evidence="10">
    <location>
        <begin position="58"/>
        <end position="79"/>
    </location>
</feature>
<feature type="transmembrane region" description="Helical" evidence="10">
    <location>
        <begin position="99"/>
        <end position="118"/>
    </location>
</feature>
<dbReference type="PANTHER" id="PTHR11562">
    <property type="entry name" value="CATION EFFLUX PROTEIN/ ZINC TRANSPORTER"/>
    <property type="match status" value="1"/>
</dbReference>
<feature type="region of interest" description="Disordered" evidence="9">
    <location>
        <begin position="1"/>
        <end position="21"/>
    </location>
</feature>
<name>A0A091B8Y1_9GAMM</name>
<dbReference type="GO" id="GO:0005385">
    <property type="term" value="F:zinc ion transmembrane transporter activity"/>
    <property type="evidence" value="ECO:0007669"/>
    <property type="project" value="TreeGrafter"/>
</dbReference>
<dbReference type="Proteomes" id="UP000029391">
    <property type="component" value="Unassembled WGS sequence"/>
</dbReference>
<evidence type="ECO:0000256" key="6">
    <source>
        <dbReference type="ARBA" id="ARBA00022989"/>
    </source>
</evidence>
<dbReference type="OrthoDB" id="9809646at2"/>
<feature type="transmembrane region" description="Helical" evidence="10">
    <location>
        <begin position="130"/>
        <end position="153"/>
    </location>
</feature>
<dbReference type="InterPro" id="IPR058533">
    <property type="entry name" value="Cation_efflux_TM"/>
</dbReference>
<evidence type="ECO:0000256" key="9">
    <source>
        <dbReference type="SAM" id="MobiDB-lite"/>
    </source>
</evidence>
<evidence type="ECO:0000256" key="5">
    <source>
        <dbReference type="ARBA" id="ARBA00022906"/>
    </source>
</evidence>
<dbReference type="AlphaFoldDB" id="A0A091B8Y1"/>
<dbReference type="Pfam" id="PF16916">
    <property type="entry name" value="ZT_dimer"/>
    <property type="match status" value="1"/>
</dbReference>
<dbReference type="InterPro" id="IPR027469">
    <property type="entry name" value="Cation_efflux_TMD_sf"/>
</dbReference>
<dbReference type="NCBIfam" id="TIGR01297">
    <property type="entry name" value="CDF"/>
    <property type="match status" value="1"/>
</dbReference>
<keyword evidence="7" id="KW-0406">Ion transport</keyword>